<accession>A0A5C6DAI4</accession>
<dbReference type="Proteomes" id="UP000319143">
    <property type="component" value="Unassembled WGS sequence"/>
</dbReference>
<dbReference type="RefSeq" id="WP_146530486.1">
    <property type="nucleotide sequence ID" value="NZ_SJPV01000013.1"/>
</dbReference>
<comment type="caution">
    <text evidence="1">The sequence shown here is derived from an EMBL/GenBank/DDBJ whole genome shotgun (WGS) entry which is preliminary data.</text>
</comment>
<organism evidence="1 2">
    <name type="scientific">Novipirellula artificiosorum</name>
    <dbReference type="NCBI Taxonomy" id="2528016"/>
    <lineage>
        <taxon>Bacteria</taxon>
        <taxon>Pseudomonadati</taxon>
        <taxon>Planctomycetota</taxon>
        <taxon>Planctomycetia</taxon>
        <taxon>Pirellulales</taxon>
        <taxon>Pirellulaceae</taxon>
        <taxon>Novipirellula</taxon>
    </lineage>
</organism>
<evidence type="ECO:0000313" key="2">
    <source>
        <dbReference type="Proteomes" id="UP000319143"/>
    </source>
</evidence>
<dbReference type="EMBL" id="SJPV01000013">
    <property type="protein sequence ID" value="TWU32246.1"/>
    <property type="molecule type" value="Genomic_DNA"/>
</dbReference>
<sequence>MSWRYGACSNSMKHLIVNAALCIVLLGAFFQTALAEEKSIPKTTEPLLIEAKKKPHQEWVPRETYTIRQLSGYQAKPDPEYSRYGGMVGTQFPATGFFYTKKYNDRWWLVDPEGHLCIHKAVCSVSPGGSDAFTQNRRTKFGSEEDWAEATTTLLKELGFNGSASWSDNPLLQSTTNRPVYTQKWSFMASYAKQRGIAKMGSGNHKYDGNVIPVFDPDFEAFADEYANQLAETKDDPYLLGHFSDNEMPLKPDALDLCLQLDSGDASYQAAIDWLRDRKGREDVEPDDISEKDRDAFYEYYLERYFTVVSAAIKKYDPNHLYIGIRLIGVSDNETMMRTYGKYADVLSINWYGDWMLPCERMGNWAKWADRPFIISEWYAKGHDVPGLTNESGAGWLVKTQKERGYYYQNMALNLLARKNNVGWHWFKYADNDPDDLATDPSNRNSNKGIVNVEYEPYTDLVDVMKELNTQAYRLIEFFDDASYSDASSPAVPKHSTVTR</sequence>
<protein>
    <recommendedName>
        <fullName evidence="3">Agarase</fullName>
    </recommendedName>
</protein>
<evidence type="ECO:0000313" key="1">
    <source>
        <dbReference type="EMBL" id="TWU32246.1"/>
    </source>
</evidence>
<gene>
    <name evidence="1" type="ORF">Poly41_57310</name>
</gene>
<dbReference type="SUPFAM" id="SSF51445">
    <property type="entry name" value="(Trans)glycosidases"/>
    <property type="match status" value="1"/>
</dbReference>
<evidence type="ECO:0008006" key="3">
    <source>
        <dbReference type="Google" id="ProtNLM"/>
    </source>
</evidence>
<dbReference type="Gene3D" id="3.20.20.80">
    <property type="entry name" value="Glycosidases"/>
    <property type="match status" value="1"/>
</dbReference>
<dbReference type="InterPro" id="IPR017853">
    <property type="entry name" value="GH"/>
</dbReference>
<keyword evidence="2" id="KW-1185">Reference proteome</keyword>
<proteinExistence type="predicted"/>
<dbReference type="AlphaFoldDB" id="A0A5C6DAI4"/>
<reference evidence="1 2" key="1">
    <citation type="submission" date="2019-02" db="EMBL/GenBank/DDBJ databases">
        <title>Deep-cultivation of Planctomycetes and their phenomic and genomic characterization uncovers novel biology.</title>
        <authorList>
            <person name="Wiegand S."/>
            <person name="Jogler M."/>
            <person name="Boedeker C."/>
            <person name="Pinto D."/>
            <person name="Vollmers J."/>
            <person name="Rivas-Marin E."/>
            <person name="Kohn T."/>
            <person name="Peeters S.H."/>
            <person name="Heuer A."/>
            <person name="Rast P."/>
            <person name="Oberbeckmann S."/>
            <person name="Bunk B."/>
            <person name="Jeske O."/>
            <person name="Meyerdierks A."/>
            <person name="Storesund J.E."/>
            <person name="Kallscheuer N."/>
            <person name="Luecker S."/>
            <person name="Lage O.M."/>
            <person name="Pohl T."/>
            <person name="Merkel B.J."/>
            <person name="Hornburger P."/>
            <person name="Mueller R.-W."/>
            <person name="Bruemmer F."/>
            <person name="Labrenz M."/>
            <person name="Spormann A.M."/>
            <person name="Op Den Camp H."/>
            <person name="Overmann J."/>
            <person name="Amann R."/>
            <person name="Jetten M.S.M."/>
            <person name="Mascher T."/>
            <person name="Medema M.H."/>
            <person name="Devos D.P."/>
            <person name="Kaster A.-K."/>
            <person name="Ovreas L."/>
            <person name="Rohde M."/>
            <person name="Galperin M.Y."/>
            <person name="Jogler C."/>
        </authorList>
    </citation>
    <scope>NUCLEOTIDE SEQUENCE [LARGE SCALE GENOMIC DNA]</scope>
    <source>
        <strain evidence="1 2">Poly41</strain>
    </source>
</reference>
<dbReference type="OrthoDB" id="9760450at2"/>
<name>A0A5C6DAI4_9BACT</name>